<dbReference type="Proteomes" id="UP000317078">
    <property type="component" value="Unassembled WGS sequence"/>
</dbReference>
<comment type="caution">
    <text evidence="1">The sequence shown here is derived from an EMBL/GenBank/DDBJ whole genome shotgun (WGS) entry which is preliminary data.</text>
</comment>
<name>A0A502G710_9PROT</name>
<dbReference type="EMBL" id="RCZP01000008">
    <property type="protein sequence ID" value="TPG57402.1"/>
    <property type="molecule type" value="Genomic_DNA"/>
</dbReference>
<evidence type="ECO:0000313" key="1">
    <source>
        <dbReference type="EMBL" id="TPG57402.1"/>
    </source>
</evidence>
<keyword evidence="2" id="KW-1185">Reference proteome</keyword>
<proteinExistence type="predicted"/>
<dbReference type="AlphaFoldDB" id="A0A502G710"/>
<dbReference type="OrthoDB" id="66316at2"/>
<evidence type="ECO:0000313" key="2">
    <source>
        <dbReference type="Proteomes" id="UP000317078"/>
    </source>
</evidence>
<dbReference type="Pfam" id="PF20001">
    <property type="entry name" value="DUF6428"/>
    <property type="match status" value="1"/>
</dbReference>
<sequence>MKEARMNAPALPLTIRFQGDASFGAVLDALAPHGSRRLVISYDGRLVQPGYHVTEVKAGSFVTLDCGGNPDAWQETILQVEDLPASVENPNHMEVGKFLAILEKVAVRVSLQRESRLTFEVGPPGRPMQVFDVEIIRIEATQAVIELGPRPAICKPRHRAEQETAKASSACPTVRGCC</sequence>
<reference evidence="1 2" key="1">
    <citation type="journal article" date="2019" name="Environ. Microbiol.">
        <title>Species interactions and distinct microbial communities in high Arctic permafrost affected cryosols are associated with the CH4 and CO2 gas fluxes.</title>
        <authorList>
            <person name="Altshuler I."/>
            <person name="Hamel J."/>
            <person name="Turney S."/>
            <person name="Magnuson E."/>
            <person name="Levesque R."/>
            <person name="Greer C."/>
            <person name="Whyte L.G."/>
        </authorList>
    </citation>
    <scope>NUCLEOTIDE SEQUENCE [LARGE SCALE GENOMIC DNA]</scope>
    <source>
        <strain evidence="1 2">S9.3B</strain>
    </source>
</reference>
<protein>
    <submittedName>
        <fullName evidence="1">Uncharacterized protein</fullName>
    </submittedName>
</protein>
<dbReference type="InterPro" id="IPR045534">
    <property type="entry name" value="DUF6428"/>
</dbReference>
<organism evidence="1 2">
    <name type="scientific">Muricoccus nepalensis</name>
    <dbReference type="NCBI Taxonomy" id="1854500"/>
    <lineage>
        <taxon>Bacteria</taxon>
        <taxon>Pseudomonadati</taxon>
        <taxon>Pseudomonadota</taxon>
        <taxon>Alphaproteobacteria</taxon>
        <taxon>Acetobacterales</taxon>
        <taxon>Roseomonadaceae</taxon>
        <taxon>Muricoccus</taxon>
    </lineage>
</organism>
<gene>
    <name evidence="1" type="ORF">EAH89_10715</name>
</gene>
<accession>A0A502G710</accession>